<feature type="transmembrane region" description="Helical" evidence="1">
    <location>
        <begin position="107"/>
        <end position="127"/>
    </location>
</feature>
<keyword evidence="1" id="KW-0812">Transmembrane</keyword>
<dbReference type="EMBL" id="SNRW01035463">
    <property type="protein sequence ID" value="KAA6354930.1"/>
    <property type="molecule type" value="Genomic_DNA"/>
</dbReference>
<reference evidence="2 3" key="1">
    <citation type="submission" date="2019-03" db="EMBL/GenBank/DDBJ databases">
        <title>Single cell metagenomics reveals metabolic interactions within the superorganism composed of flagellate Streblomastix strix and complex community of Bacteroidetes bacteria on its surface.</title>
        <authorList>
            <person name="Treitli S.C."/>
            <person name="Kolisko M."/>
            <person name="Husnik F."/>
            <person name="Keeling P."/>
            <person name="Hampl V."/>
        </authorList>
    </citation>
    <scope>NUCLEOTIDE SEQUENCE [LARGE SCALE GENOMIC DNA]</scope>
    <source>
        <strain evidence="2">ST1C</strain>
    </source>
</reference>
<proteinExistence type="predicted"/>
<keyword evidence="1" id="KW-1133">Transmembrane helix</keyword>
<dbReference type="AlphaFoldDB" id="A0A5J4TBK2"/>
<keyword evidence="1" id="KW-0472">Membrane</keyword>
<gene>
    <name evidence="2" type="ORF">EZS28_049543</name>
</gene>
<evidence type="ECO:0000313" key="2">
    <source>
        <dbReference type="EMBL" id="KAA6354930.1"/>
    </source>
</evidence>
<protein>
    <submittedName>
        <fullName evidence="2">Uncharacterized protein</fullName>
    </submittedName>
</protein>
<feature type="non-terminal residue" evidence="2">
    <location>
        <position position="286"/>
    </location>
</feature>
<sequence>MIAFWWPGQIWFTHLLIGSCRYLILGDSSLILNPGKEMMKMKEMLPPGKIAAFLMDQTMGVFDDWMKEKNYTIEDIMHKKMLFIRTEFMTWQTRTSKTKPSSAKHHASILNTMLSLIFGTVLVSAIVQRLTTHAISNHQINNPRYESTWDINQLFEHWRERPESKLLSNEELQVMPTSLQMSLYFVRMEEMANIDLSVSIIDDEEHTAAVCIPPKQSVQKERYDVRKTEEPKVCPTETFFVWLTRLREHFQQSPTNIIHLFWTENWKRADQRYISTRLEGLVQTLG</sequence>
<name>A0A5J4TBK2_9EUKA</name>
<accession>A0A5J4TBK2</accession>
<dbReference type="Proteomes" id="UP000324800">
    <property type="component" value="Unassembled WGS sequence"/>
</dbReference>
<evidence type="ECO:0000313" key="3">
    <source>
        <dbReference type="Proteomes" id="UP000324800"/>
    </source>
</evidence>
<organism evidence="2 3">
    <name type="scientific">Streblomastix strix</name>
    <dbReference type="NCBI Taxonomy" id="222440"/>
    <lineage>
        <taxon>Eukaryota</taxon>
        <taxon>Metamonada</taxon>
        <taxon>Preaxostyla</taxon>
        <taxon>Oxymonadida</taxon>
        <taxon>Streblomastigidae</taxon>
        <taxon>Streblomastix</taxon>
    </lineage>
</organism>
<evidence type="ECO:0000256" key="1">
    <source>
        <dbReference type="SAM" id="Phobius"/>
    </source>
</evidence>
<comment type="caution">
    <text evidence="2">The sequence shown here is derived from an EMBL/GenBank/DDBJ whole genome shotgun (WGS) entry which is preliminary data.</text>
</comment>
<feature type="transmembrane region" description="Helical" evidence="1">
    <location>
        <begin position="12"/>
        <end position="32"/>
    </location>
</feature>